<dbReference type="OrthoDB" id="3787873at2"/>
<evidence type="ECO:0000313" key="1">
    <source>
        <dbReference type="EMBL" id="TKI61312.1"/>
    </source>
</evidence>
<sequence>MPAVEAWAEVDVPEVRVVNRSSRPVHDVQAYVALGRRRPKCVGWIRTLPPTGDEAAKVALTADGRESWQRWQGAQRSSGDVAVEVVFRDDAGRQWRRDRRGALAAVD</sequence>
<gene>
    <name evidence="1" type="ORF">FC770_10825</name>
</gene>
<reference evidence="1 2" key="1">
    <citation type="submission" date="2019-04" db="EMBL/GenBank/DDBJ databases">
        <authorList>
            <person name="Dong K."/>
        </authorList>
    </citation>
    <scope>NUCLEOTIDE SEQUENCE [LARGE SCALE GENOMIC DNA]</scope>
    <source>
        <strain evidence="2">dk3543</strain>
    </source>
</reference>
<proteinExistence type="predicted"/>
<comment type="caution">
    <text evidence="1">The sequence shown here is derived from an EMBL/GenBank/DDBJ whole genome shotgun (WGS) entry which is preliminary data.</text>
</comment>
<dbReference type="AlphaFoldDB" id="A0A4U2YLE1"/>
<protein>
    <submittedName>
        <fullName evidence="1">Uncharacterized protein</fullName>
    </submittedName>
</protein>
<organism evidence="1 2">
    <name type="scientific">Nocardioides jishulii</name>
    <dbReference type="NCBI Taxonomy" id="2575440"/>
    <lineage>
        <taxon>Bacteria</taxon>
        <taxon>Bacillati</taxon>
        <taxon>Actinomycetota</taxon>
        <taxon>Actinomycetes</taxon>
        <taxon>Propionibacteriales</taxon>
        <taxon>Nocardioidaceae</taxon>
        <taxon>Nocardioides</taxon>
    </lineage>
</organism>
<dbReference type="Proteomes" id="UP000307808">
    <property type="component" value="Unassembled WGS sequence"/>
</dbReference>
<name>A0A4U2YLE1_9ACTN</name>
<evidence type="ECO:0000313" key="2">
    <source>
        <dbReference type="Proteomes" id="UP000307808"/>
    </source>
</evidence>
<keyword evidence="2" id="KW-1185">Reference proteome</keyword>
<dbReference type="EMBL" id="SZPY01000003">
    <property type="protein sequence ID" value="TKI61312.1"/>
    <property type="molecule type" value="Genomic_DNA"/>
</dbReference>
<dbReference type="RefSeq" id="WP_137066151.1">
    <property type="nucleotide sequence ID" value="NZ_CP040748.1"/>
</dbReference>
<accession>A0A4U2YLE1</accession>